<accession>A0A735D7X3</accession>
<gene>
    <name evidence="1" type="ORF">G4L24_005286</name>
</gene>
<dbReference type="AlphaFoldDB" id="A0A735D7X3"/>
<dbReference type="EMBL" id="DAASSO010000079">
    <property type="protein sequence ID" value="HAE6851705.1"/>
    <property type="molecule type" value="Genomic_DNA"/>
</dbReference>
<evidence type="ECO:0000313" key="1">
    <source>
        <dbReference type="EMBL" id="HAE6851705.1"/>
    </source>
</evidence>
<protein>
    <submittedName>
        <fullName evidence="1">Chromosome partitioning protein ParB</fullName>
    </submittedName>
</protein>
<name>A0A735D7X3_SALMU</name>
<reference evidence="1" key="1">
    <citation type="journal article" date="2018" name="Genome Biol.">
        <title>SKESA: strategic k-mer extension for scrupulous assemblies.</title>
        <authorList>
            <person name="Souvorov A."/>
            <person name="Agarwala R."/>
            <person name="Lipman D.J."/>
        </authorList>
    </citation>
    <scope>NUCLEOTIDE SEQUENCE</scope>
    <source>
        <strain evidence="1">12-0651</strain>
    </source>
</reference>
<sequence length="47" mass="5455">MSNIKGPLISSQRYLDKAKVNDRAARFKRFIVSVYPIVLRGQQYTIL</sequence>
<organism evidence="1">
    <name type="scientific">Salmonella muenchen</name>
    <dbReference type="NCBI Taxonomy" id="596"/>
    <lineage>
        <taxon>Bacteria</taxon>
        <taxon>Pseudomonadati</taxon>
        <taxon>Pseudomonadota</taxon>
        <taxon>Gammaproteobacteria</taxon>
        <taxon>Enterobacterales</taxon>
        <taxon>Enterobacteriaceae</taxon>
        <taxon>Salmonella</taxon>
    </lineage>
</organism>
<proteinExistence type="predicted"/>
<feature type="non-terminal residue" evidence="1">
    <location>
        <position position="47"/>
    </location>
</feature>
<comment type="caution">
    <text evidence="1">The sequence shown here is derived from an EMBL/GenBank/DDBJ whole genome shotgun (WGS) entry which is preliminary data.</text>
</comment>
<reference evidence="1" key="2">
    <citation type="submission" date="2018-07" db="EMBL/GenBank/DDBJ databases">
        <authorList>
            <consortium name="NCBI Pathogen Detection Project"/>
        </authorList>
    </citation>
    <scope>NUCLEOTIDE SEQUENCE</scope>
    <source>
        <strain evidence="1">12-0651</strain>
    </source>
</reference>